<gene>
    <name evidence="2" type="ORF">C1H69_15040</name>
</gene>
<dbReference type="OrthoDB" id="6282430at2"/>
<dbReference type="Proteomes" id="UP000235803">
    <property type="component" value="Unassembled WGS sequence"/>
</dbReference>
<feature type="region of interest" description="Disordered" evidence="1">
    <location>
        <begin position="1"/>
        <end position="22"/>
    </location>
</feature>
<dbReference type="AlphaFoldDB" id="A0A2N7U0M1"/>
<protein>
    <submittedName>
        <fullName evidence="2">Uncharacterized protein</fullName>
    </submittedName>
</protein>
<reference evidence="2 3" key="1">
    <citation type="submission" date="2018-01" db="EMBL/GenBank/DDBJ databases">
        <title>Halomonas endophytica sp. nov., isolated from storage liquid in the stems of Populus euphratica.</title>
        <authorList>
            <person name="Chen C."/>
        </authorList>
    </citation>
    <scope>NUCLEOTIDE SEQUENCE [LARGE SCALE GENOMIC DNA]</scope>
    <source>
        <strain evidence="2 3">MC28</strain>
    </source>
</reference>
<evidence type="ECO:0000256" key="1">
    <source>
        <dbReference type="SAM" id="MobiDB-lite"/>
    </source>
</evidence>
<keyword evidence="3" id="KW-1185">Reference proteome</keyword>
<dbReference type="RefSeq" id="WP_102654204.1">
    <property type="nucleotide sequence ID" value="NZ_PNRF01000031.1"/>
</dbReference>
<feature type="compositionally biased region" description="Low complexity" evidence="1">
    <location>
        <begin position="35"/>
        <end position="51"/>
    </location>
</feature>
<evidence type="ECO:0000313" key="3">
    <source>
        <dbReference type="Proteomes" id="UP000235803"/>
    </source>
</evidence>
<accession>A0A2N7U0M1</accession>
<evidence type="ECO:0000313" key="2">
    <source>
        <dbReference type="EMBL" id="PMR73986.1"/>
    </source>
</evidence>
<feature type="region of interest" description="Disordered" evidence="1">
    <location>
        <begin position="32"/>
        <end position="51"/>
    </location>
</feature>
<proteinExistence type="predicted"/>
<dbReference type="EMBL" id="PNRF01000031">
    <property type="protein sequence ID" value="PMR73986.1"/>
    <property type="molecule type" value="Genomic_DNA"/>
</dbReference>
<sequence length="258" mass="28505">MTHIIGIPNSQVGQPIADNSTRVTPTASTIEYTDASSSASGSSSPSSQLSTLAQQLSDSALRADERDSALSRKELGVRAEERLGQILGPNYTANKARHDSEVPNTDDPALLARAQQATDFVNTANSSRETPNPFSGLSNDQLTLIIYDDSGAYTVNERRTAYYEAAEQRQAWKREVVAKTIAEYNSTGKMTNFYSEVLAYYESFPPIEKAQYPVDYTENLQQRINDDTDHRPKAAQTPDLFNLFAVLDRLNAHESESK</sequence>
<comment type="caution">
    <text evidence="2">The sequence shown here is derived from an EMBL/GenBank/DDBJ whole genome shotgun (WGS) entry which is preliminary data.</text>
</comment>
<organism evidence="2 3">
    <name type="scientific">Billgrantia endophytica</name>
    <dbReference type="NCBI Taxonomy" id="2033802"/>
    <lineage>
        <taxon>Bacteria</taxon>
        <taxon>Pseudomonadati</taxon>
        <taxon>Pseudomonadota</taxon>
        <taxon>Gammaproteobacteria</taxon>
        <taxon>Oceanospirillales</taxon>
        <taxon>Halomonadaceae</taxon>
        <taxon>Billgrantia</taxon>
    </lineage>
</organism>
<name>A0A2N7U0M1_9GAMM</name>
<feature type="compositionally biased region" description="Polar residues" evidence="1">
    <location>
        <begin position="8"/>
        <end position="22"/>
    </location>
</feature>